<evidence type="ECO:0000313" key="1">
    <source>
        <dbReference type="EMBL" id="RCN29287.1"/>
    </source>
</evidence>
<accession>A0A368FGH9</accession>
<dbReference type="EMBL" id="JOJR01002037">
    <property type="protein sequence ID" value="RCN29287.1"/>
    <property type="molecule type" value="Genomic_DNA"/>
</dbReference>
<organism evidence="1 2">
    <name type="scientific">Ancylostoma caninum</name>
    <name type="common">Dog hookworm</name>
    <dbReference type="NCBI Taxonomy" id="29170"/>
    <lineage>
        <taxon>Eukaryota</taxon>
        <taxon>Metazoa</taxon>
        <taxon>Ecdysozoa</taxon>
        <taxon>Nematoda</taxon>
        <taxon>Chromadorea</taxon>
        <taxon>Rhabditida</taxon>
        <taxon>Rhabditina</taxon>
        <taxon>Rhabditomorpha</taxon>
        <taxon>Strongyloidea</taxon>
        <taxon>Ancylostomatidae</taxon>
        <taxon>Ancylostomatinae</taxon>
        <taxon>Ancylostoma</taxon>
    </lineage>
</organism>
<sequence length="26" mass="3157">MSVLCPLLVRRRSDAWLLARTLYEFF</sequence>
<proteinExistence type="predicted"/>
<name>A0A368FGH9_ANCCA</name>
<keyword evidence="2" id="KW-1185">Reference proteome</keyword>
<evidence type="ECO:0000313" key="2">
    <source>
        <dbReference type="Proteomes" id="UP000252519"/>
    </source>
</evidence>
<reference evidence="1 2" key="1">
    <citation type="submission" date="2014-10" db="EMBL/GenBank/DDBJ databases">
        <title>Draft genome of the hookworm Ancylostoma caninum.</title>
        <authorList>
            <person name="Mitreva M."/>
        </authorList>
    </citation>
    <scope>NUCLEOTIDE SEQUENCE [LARGE SCALE GENOMIC DNA]</scope>
    <source>
        <strain evidence="1 2">Baltimore</strain>
    </source>
</reference>
<protein>
    <submittedName>
        <fullName evidence="1">Uncharacterized protein</fullName>
    </submittedName>
</protein>
<dbReference type="Proteomes" id="UP000252519">
    <property type="component" value="Unassembled WGS sequence"/>
</dbReference>
<dbReference type="AlphaFoldDB" id="A0A368FGH9"/>
<comment type="caution">
    <text evidence="1">The sequence shown here is derived from an EMBL/GenBank/DDBJ whole genome shotgun (WGS) entry which is preliminary data.</text>
</comment>
<gene>
    <name evidence="1" type="ORF">ANCCAN_24963</name>
</gene>